<evidence type="ECO:0000313" key="1">
    <source>
        <dbReference type="EMBL" id="DAD91281.1"/>
    </source>
</evidence>
<accession>A0A8S5N9F7</accession>
<reference evidence="1" key="1">
    <citation type="journal article" date="2021" name="Proc. Natl. Acad. Sci. U.S.A.">
        <title>A Catalog of Tens of Thousands of Viruses from Human Metagenomes Reveals Hidden Associations with Chronic Diseases.</title>
        <authorList>
            <person name="Tisza M.J."/>
            <person name="Buck C.B."/>
        </authorList>
    </citation>
    <scope>NUCLEOTIDE SEQUENCE</scope>
    <source>
        <strain evidence="1">CtL5G6</strain>
    </source>
</reference>
<dbReference type="InterPro" id="IPR027417">
    <property type="entry name" value="P-loop_NTPase"/>
</dbReference>
<proteinExistence type="predicted"/>
<name>A0A8S5N9F7_9CAUD</name>
<dbReference type="EMBL" id="BK015109">
    <property type="protein sequence ID" value="DAD91281.1"/>
    <property type="molecule type" value="Genomic_DNA"/>
</dbReference>
<dbReference type="SUPFAM" id="SSF52540">
    <property type="entry name" value="P-loop containing nucleoside triphosphate hydrolases"/>
    <property type="match status" value="1"/>
</dbReference>
<sequence>MPRTRKQAADVRLGRQTPTAAVVLPYTETCGQEAIDLYNTTGRTAQQWQELLLYDILARNENDLWVHTKFGYAVPRRNGKNEIAAIRELYGLKQGESILHTAHRTTTSRAAWERLCHLLDKAKIPYKSIQAVGREHIQLEDSTGRIEFRTRSSKGGLGEGFDLLVIDEAQEYTDDQASALKYVVTDSENPQTLFCGTPPTPVSSGTVFLKMRNAALRGDTQNTGWAEWSVEQQTDPHDAEAWYRTNPSLGTIFTERSVADEIGDDPIDFNIQRLGLWLRYNLKSAISRTEWDELKVDALPKLTGRLYAGIKFSTDGTSCALAVACRTKENKIFVEAIDCRPTRTGSGWLLDFLSKADLAAVAVDGASGQQLLADAMKAARIKAPVLPTVKQIITANAAFEQAVFARSLCHAGQPGLTQAASNCEKRAIGSNGGFGYRSLTEGGHIELLDSVILAHWQCAEGKAKRRQRTSY</sequence>
<dbReference type="Gene3D" id="3.40.50.300">
    <property type="entry name" value="P-loop containing nucleotide triphosphate hydrolases"/>
    <property type="match status" value="1"/>
</dbReference>
<protein>
    <submittedName>
        <fullName evidence="1">Large Terminase</fullName>
    </submittedName>
</protein>
<organism evidence="1">
    <name type="scientific">Siphoviridae sp. ctL5G6</name>
    <dbReference type="NCBI Taxonomy" id="2826247"/>
    <lineage>
        <taxon>Viruses</taxon>
        <taxon>Duplodnaviria</taxon>
        <taxon>Heunggongvirae</taxon>
        <taxon>Uroviricota</taxon>
        <taxon>Caudoviricetes</taxon>
    </lineage>
</organism>